<name>A0A1C9HU83_RHILT</name>
<reference evidence="2" key="2">
    <citation type="journal article" date="2016" name="Front. Microbiol.">
        <title>The Regulatory Protein RosR Affects Rhizobium leguminosarum bv. trifolii Protein Profiles, Cell Surface Properties, and Symbiosis with Clover.</title>
        <authorList>
            <person name="Rachwal K."/>
            <person name="Boguszewska A."/>
            <person name="Kopcinska J."/>
            <person name="Karas M."/>
            <person name="Tchorzewski M."/>
            <person name="Janczarek M."/>
        </authorList>
    </citation>
    <scope>NUCLEOTIDE SEQUENCE</scope>
    <source>
        <strain evidence="2">Rt24.2</strain>
    </source>
</reference>
<evidence type="ECO:0000313" key="2">
    <source>
        <dbReference type="EMBL" id="AOO90162.1"/>
    </source>
</evidence>
<protein>
    <submittedName>
        <fullName evidence="2">Membrane protein</fullName>
    </submittedName>
</protein>
<sequence length="235" mass="25602">MPDFSWQRNHVDICEAATMEASSFSRRTPGQAYDFLPPEPANRQYRSARPADISDAEFVTLGKVRPREFSARSYNDNRKRMAAAQAAQPALMPAMAASVLRTVESWLQRASMRSFAALVLALVVLVFGLAGGFSGLSGERAYSGAPLHFTHVTVTPRDANGMRVLVINGIIENESGTTQTVHPIRADLVTDERLTASIVINPPADVIYSGQSRGFSARVQHAGGKMPEVRLSFLP</sequence>
<keyword evidence="1" id="KW-0812">Transmembrane</keyword>
<dbReference type="EMBL" id="KX487798">
    <property type="protein sequence ID" value="AOO90162.1"/>
    <property type="molecule type" value="Genomic_DNA"/>
</dbReference>
<organism evidence="2">
    <name type="scientific">Rhizobium leguminosarum bv. trifolii</name>
    <dbReference type="NCBI Taxonomy" id="386"/>
    <lineage>
        <taxon>Bacteria</taxon>
        <taxon>Pseudomonadati</taxon>
        <taxon>Pseudomonadota</taxon>
        <taxon>Alphaproteobacteria</taxon>
        <taxon>Hyphomicrobiales</taxon>
        <taxon>Rhizobiaceae</taxon>
        <taxon>Rhizobium/Agrobacterium group</taxon>
        <taxon>Rhizobium</taxon>
    </lineage>
</organism>
<proteinExistence type="predicted"/>
<keyword evidence="1" id="KW-1133">Transmembrane helix</keyword>
<reference evidence="2" key="1">
    <citation type="journal article" date="2015" name="BMC Genomics">
        <title>Transcriptome profiling of a Rhizobium leguminosarum bv. trifolii rosR mutant reveals the role of the transcriptional regulator RosR in motility, synthesis of cell-surface components, and other cellular processes.</title>
        <authorList>
            <person name="Rachwal K."/>
            <person name="Matczynska E."/>
            <person name="Janczarek M."/>
        </authorList>
    </citation>
    <scope>NUCLEOTIDE SEQUENCE</scope>
    <source>
        <strain evidence="2">Rt24.2</strain>
    </source>
</reference>
<feature type="transmembrane region" description="Helical" evidence="1">
    <location>
        <begin position="115"/>
        <end position="136"/>
    </location>
</feature>
<dbReference type="AlphaFoldDB" id="A0A1C9HU83"/>
<keyword evidence="1" id="KW-0472">Membrane</keyword>
<evidence type="ECO:0000256" key="1">
    <source>
        <dbReference type="SAM" id="Phobius"/>
    </source>
</evidence>
<accession>A0A1C9HU83</accession>